<dbReference type="InterPro" id="IPR018990">
    <property type="entry name" value="Prot_inh_I42_chagasin"/>
</dbReference>
<dbReference type="Gene3D" id="2.60.40.2020">
    <property type="match status" value="1"/>
</dbReference>
<dbReference type="Proteomes" id="UP000680714">
    <property type="component" value="Unassembled WGS sequence"/>
</dbReference>
<dbReference type="EMBL" id="JAGTUF010000032">
    <property type="protein sequence ID" value="MBR9973779.1"/>
    <property type="molecule type" value="Genomic_DNA"/>
</dbReference>
<dbReference type="InterPro" id="IPR036331">
    <property type="entry name" value="Chagasin-like_sf"/>
</dbReference>
<organism evidence="5 6">
    <name type="scientific">Magnetospirillum sulfuroxidans</name>
    <dbReference type="NCBI Taxonomy" id="611300"/>
    <lineage>
        <taxon>Bacteria</taxon>
        <taxon>Pseudomonadati</taxon>
        <taxon>Pseudomonadota</taxon>
        <taxon>Alphaproteobacteria</taxon>
        <taxon>Rhodospirillales</taxon>
        <taxon>Rhodospirillaceae</taxon>
        <taxon>Magnetospirillum</taxon>
    </lineage>
</organism>
<dbReference type="Pfam" id="PF06114">
    <property type="entry name" value="Peptidase_M78"/>
    <property type="match status" value="1"/>
</dbReference>
<keyword evidence="2" id="KW-0789">Thiol protease inhibitor</keyword>
<feature type="domain" description="IrrE N-terminal-like" evidence="3">
    <location>
        <begin position="2"/>
        <end position="93"/>
    </location>
</feature>
<evidence type="ECO:0000259" key="4">
    <source>
        <dbReference type="Pfam" id="PF09394"/>
    </source>
</evidence>
<feature type="domain" description="Proteinase inhibitor I42 chagasin" evidence="4">
    <location>
        <begin position="151"/>
        <end position="223"/>
    </location>
</feature>
<sequence>MQRFTAAHELGHLEMGHDFSLDSEEQILRPRGASPKMLQEVAANAFGAEFLMPKSLLRRIMERYRWNAGDLGDPRAVYQLSLRVGVSYQAMCVSLIRHKWIDQQTLDRLMKTSPKTIKAHLLDGVVLEDPWADVWSLSEADHDGEIEAGPNDIFLLKLREHGGSGYLWNADDLVRLGFIVERHEGPLAVETVGSALTRCWKISADFPSEGYLNLEERRPWQADDVIGQFNLAYSLWGKEAGIPRFQRPLLRAA</sequence>
<protein>
    <submittedName>
        <fullName evidence="5">ImmA/IrrE family metallo-endopeptidase</fullName>
    </submittedName>
</protein>
<evidence type="ECO:0000256" key="2">
    <source>
        <dbReference type="ARBA" id="ARBA00022704"/>
    </source>
</evidence>
<dbReference type="PANTHER" id="PTHR43236">
    <property type="entry name" value="ANTITOXIN HIGA1"/>
    <property type="match status" value="1"/>
</dbReference>
<proteinExistence type="predicted"/>
<accession>A0ABS5IHA4</accession>
<dbReference type="InterPro" id="IPR010359">
    <property type="entry name" value="IrrE_HExxH"/>
</dbReference>
<evidence type="ECO:0000256" key="1">
    <source>
        <dbReference type="ARBA" id="ARBA00022690"/>
    </source>
</evidence>
<comment type="caution">
    <text evidence="5">The sequence shown here is derived from an EMBL/GenBank/DDBJ whole genome shotgun (WGS) entry which is preliminary data.</text>
</comment>
<evidence type="ECO:0000313" key="5">
    <source>
        <dbReference type="EMBL" id="MBR9973779.1"/>
    </source>
</evidence>
<dbReference type="InterPro" id="IPR052345">
    <property type="entry name" value="Rad_response_metalloprotease"/>
</dbReference>
<evidence type="ECO:0000259" key="3">
    <source>
        <dbReference type="Pfam" id="PF06114"/>
    </source>
</evidence>
<dbReference type="SUPFAM" id="SSF141066">
    <property type="entry name" value="ICP-like"/>
    <property type="match status" value="1"/>
</dbReference>
<dbReference type="Pfam" id="PF09394">
    <property type="entry name" value="Inhibitor_I42"/>
    <property type="match status" value="1"/>
</dbReference>
<gene>
    <name evidence="5" type="ORF">KEC16_18795</name>
</gene>
<dbReference type="Gene3D" id="1.10.10.2910">
    <property type="match status" value="1"/>
</dbReference>
<keyword evidence="1" id="KW-0646">Protease inhibitor</keyword>
<evidence type="ECO:0000313" key="6">
    <source>
        <dbReference type="Proteomes" id="UP000680714"/>
    </source>
</evidence>
<reference evidence="5 6" key="1">
    <citation type="submission" date="2021-04" db="EMBL/GenBank/DDBJ databases">
        <title>Magnetospirillum sulfuroxidans sp. nov., a facultative chemolithoautotrophic sulfur-oxidizing alphaproteobacterium isolated from freshwater sediment and proposals for Paramagetospirillum gen. nov., and Magnetospirillaceae fam. nov.</title>
        <authorList>
            <person name="Koziaeva V."/>
            <person name="Geelhoed J.S."/>
            <person name="Sorokin D.Y."/>
            <person name="Grouzdev D.S."/>
        </authorList>
    </citation>
    <scope>NUCLEOTIDE SEQUENCE [LARGE SCALE GENOMIC DNA]</scope>
    <source>
        <strain evidence="5 6">J10</strain>
    </source>
</reference>
<name>A0ABS5IHA4_9PROT</name>
<dbReference type="PANTHER" id="PTHR43236:SF1">
    <property type="entry name" value="BLL7220 PROTEIN"/>
    <property type="match status" value="1"/>
</dbReference>
<keyword evidence="6" id="KW-1185">Reference proteome</keyword>